<reference evidence="2 3" key="1">
    <citation type="submission" date="2020-04" db="EMBL/GenBank/DDBJ databases">
        <title>Metagenomic profiling of ammonia- and methane-oxidizing microorganisms in a Dutch drinking water treatment plant.</title>
        <authorList>
            <person name="Poghosyan L."/>
            <person name="Leucker S."/>
        </authorList>
    </citation>
    <scope>NUCLEOTIDE SEQUENCE [LARGE SCALE GENOMIC DNA]</scope>
    <source>
        <strain evidence="2">S-RSF-IL-03</strain>
    </source>
</reference>
<dbReference type="PANTHER" id="PTHR38731">
    <property type="entry name" value="LIPL45-RELATED LIPOPROTEIN-RELATED"/>
    <property type="match status" value="1"/>
</dbReference>
<dbReference type="Proteomes" id="UP000580839">
    <property type="component" value="Unassembled WGS sequence"/>
</dbReference>
<feature type="signal peptide" evidence="1">
    <location>
        <begin position="1"/>
        <end position="25"/>
    </location>
</feature>
<dbReference type="Gene3D" id="1.25.40.10">
    <property type="entry name" value="Tetratricopeptide repeat domain"/>
    <property type="match status" value="1"/>
</dbReference>
<comment type="caution">
    <text evidence="2">The sequence shown here is derived from an EMBL/GenBank/DDBJ whole genome shotgun (WGS) entry which is preliminary data.</text>
</comment>
<organism evidence="2 3">
    <name type="scientific">Eiseniibacteriota bacterium</name>
    <dbReference type="NCBI Taxonomy" id="2212470"/>
    <lineage>
        <taxon>Bacteria</taxon>
        <taxon>Candidatus Eiseniibacteriota</taxon>
    </lineage>
</organism>
<sequence length="328" mass="34325">MRKFDRWLLAGALLLASIVAPAARAATDPVAVVAAVKGRVEISTGHSRAAVRAVFGRALERGDKVTVGTGGSATLFFNDGNVIELSERSALTIGGRVVAGAHSAALPGDVFAQVSRFVTAGSRQTGLVAMADMRSDADASLPLLLAPRRSAVLDDAPTLRWRTVIGAKGYRVRVTTASGAEVWTREVAATDGAEQALAYPGDAPRLVAATEHGWEVEAFDAKGTLRRESTTLRVLGSEARGSVRTNLARITESAGGERSPAARFLAGSYLSGLGLYEEATLQFRALAALDPASPAPHEALGNLYLSVGLTDRAAAEFQHALALQRDAR</sequence>
<dbReference type="EMBL" id="JABFRW010000063">
    <property type="protein sequence ID" value="NOT33677.1"/>
    <property type="molecule type" value="Genomic_DNA"/>
</dbReference>
<keyword evidence="1" id="KW-0732">Signal</keyword>
<protein>
    <recommendedName>
        <fullName evidence="4">Tetratricopeptide repeat protein</fullName>
    </recommendedName>
</protein>
<proteinExistence type="predicted"/>
<dbReference type="AlphaFoldDB" id="A0A849SLG4"/>
<evidence type="ECO:0000256" key="1">
    <source>
        <dbReference type="SAM" id="SignalP"/>
    </source>
</evidence>
<dbReference type="InterPro" id="IPR011990">
    <property type="entry name" value="TPR-like_helical_dom_sf"/>
</dbReference>
<evidence type="ECO:0000313" key="3">
    <source>
        <dbReference type="Proteomes" id="UP000580839"/>
    </source>
</evidence>
<name>A0A849SLG4_UNCEI</name>
<gene>
    <name evidence="2" type="ORF">HOP12_05835</name>
</gene>
<accession>A0A849SLG4</accession>
<dbReference type="SUPFAM" id="SSF48452">
    <property type="entry name" value="TPR-like"/>
    <property type="match status" value="1"/>
</dbReference>
<feature type="chain" id="PRO_5032403527" description="Tetratricopeptide repeat protein" evidence="1">
    <location>
        <begin position="26"/>
        <end position="328"/>
    </location>
</feature>
<evidence type="ECO:0000313" key="2">
    <source>
        <dbReference type="EMBL" id="NOT33677.1"/>
    </source>
</evidence>
<evidence type="ECO:0008006" key="4">
    <source>
        <dbReference type="Google" id="ProtNLM"/>
    </source>
</evidence>